<dbReference type="InterPro" id="IPR057531">
    <property type="entry name" value="PUMA/OVT1_CC"/>
</dbReference>
<protein>
    <submittedName>
        <fullName evidence="5">Myosin_tail_1 domain-containing protein</fullName>
    </submittedName>
</protein>
<reference evidence="5" key="1">
    <citation type="submission" date="2017-02" db="UniProtKB">
        <authorList>
            <consortium name="WormBaseParasite"/>
        </authorList>
    </citation>
    <scope>IDENTIFICATION</scope>
</reference>
<organism evidence="5">
    <name type="scientific">Anisakis simplex</name>
    <name type="common">Herring worm</name>
    <dbReference type="NCBI Taxonomy" id="6269"/>
    <lineage>
        <taxon>Eukaryota</taxon>
        <taxon>Metazoa</taxon>
        <taxon>Ecdysozoa</taxon>
        <taxon>Nematoda</taxon>
        <taxon>Chromadorea</taxon>
        <taxon>Rhabditida</taxon>
        <taxon>Spirurina</taxon>
        <taxon>Ascaridomorpha</taxon>
        <taxon>Ascaridoidea</taxon>
        <taxon>Anisakidae</taxon>
        <taxon>Anisakis</taxon>
        <taxon>Anisakis simplex complex</taxon>
    </lineage>
</organism>
<evidence type="ECO:0000259" key="2">
    <source>
        <dbReference type="Pfam" id="PF24627"/>
    </source>
</evidence>
<reference evidence="3 4" key="2">
    <citation type="submission" date="2018-11" db="EMBL/GenBank/DDBJ databases">
        <authorList>
            <consortium name="Pathogen Informatics"/>
        </authorList>
    </citation>
    <scope>NUCLEOTIDE SEQUENCE [LARGE SCALE GENOMIC DNA]</scope>
</reference>
<gene>
    <name evidence="3" type="ORF">ASIM_LOCUS4218</name>
</gene>
<dbReference type="OrthoDB" id="10550416at2759"/>
<proteinExistence type="predicted"/>
<keyword evidence="4" id="KW-1185">Reference proteome</keyword>
<feature type="domain" description="PUMA/OVT1 coiled-coil region" evidence="2">
    <location>
        <begin position="2"/>
        <end position="52"/>
    </location>
</feature>
<dbReference type="EMBL" id="UYRR01007178">
    <property type="protein sequence ID" value="VDK23377.1"/>
    <property type="molecule type" value="Genomic_DNA"/>
</dbReference>
<evidence type="ECO:0000313" key="4">
    <source>
        <dbReference type="Proteomes" id="UP000267096"/>
    </source>
</evidence>
<dbReference type="Proteomes" id="UP000267096">
    <property type="component" value="Unassembled WGS sequence"/>
</dbReference>
<evidence type="ECO:0000313" key="3">
    <source>
        <dbReference type="EMBL" id="VDK23377.1"/>
    </source>
</evidence>
<sequence>MRCENAEGLNKRFEKQLSDSKKEIKTQISAVDELNREAKRLEDRLRASESDRVTAETARRHLEDEIRRLKL</sequence>
<name>A0A0M3J9Y2_ANISI</name>
<evidence type="ECO:0000256" key="1">
    <source>
        <dbReference type="SAM" id="MobiDB-lite"/>
    </source>
</evidence>
<dbReference type="WBParaSite" id="ASIM_0000440101-mRNA-1">
    <property type="protein sequence ID" value="ASIM_0000440101-mRNA-1"/>
    <property type="gene ID" value="ASIM_0000440101"/>
</dbReference>
<feature type="region of interest" description="Disordered" evidence="1">
    <location>
        <begin position="1"/>
        <end position="20"/>
    </location>
</feature>
<dbReference type="AlphaFoldDB" id="A0A0M3J9Y2"/>
<dbReference type="Pfam" id="PF24627">
    <property type="entry name" value="PUMA_CC"/>
    <property type="match status" value="1"/>
</dbReference>
<accession>A0A0M3J9Y2</accession>
<evidence type="ECO:0000313" key="5">
    <source>
        <dbReference type="WBParaSite" id="ASIM_0000440101-mRNA-1"/>
    </source>
</evidence>